<feature type="binding site" description="axial binding residue" evidence="10">
    <location>
        <position position="148"/>
    </location>
    <ligand>
        <name>heme b</name>
        <dbReference type="ChEBI" id="CHEBI:60344"/>
        <label>bD</label>
    </ligand>
    <ligandPart>
        <name>Fe</name>
        <dbReference type="ChEBI" id="CHEBI:18248"/>
    </ligandPart>
</feature>
<keyword evidence="6 10" id="KW-0479">Metal-binding</keyword>
<protein>
    <submittedName>
        <fullName evidence="12">Fumarate reductase</fullName>
    </submittedName>
</protein>
<feature type="transmembrane region" description="Helical" evidence="11">
    <location>
        <begin position="213"/>
        <end position="232"/>
    </location>
</feature>
<dbReference type="PIRSF" id="PIRSF000177">
    <property type="entry name" value="Fumar_rd_cyt_b"/>
    <property type="match status" value="1"/>
</dbReference>
<accession>A0A106BWY8</accession>
<name>A0A106BWY8_SHEFR</name>
<dbReference type="GO" id="GO:0016020">
    <property type="term" value="C:membrane"/>
    <property type="evidence" value="ECO:0007669"/>
    <property type="project" value="UniProtKB-SubCell"/>
</dbReference>
<sequence>MAANSLQTKVDSAVNTDKGFAHLLWAARADKLQSLSGVLLGLFLVMHLHFESSILFGKEAFYQVAQFLEGGVFSETGHGYPLVTKIFSCFMLLIVLIHAVFALRRFPTQLGQWRALRNQMRFLPHEDTKIWFWQMITGFLLFFLVPTHLFTMITNPEIGPHLSAERVYHLNAWVLYILLLPVVAVHAVFGLYRVVVKWGLVEQRFAMLKFAKVLLVYLMVLGVASLLTYIFIGRSLALPVVPYVSML</sequence>
<evidence type="ECO:0000313" key="13">
    <source>
        <dbReference type="Proteomes" id="UP000055702"/>
    </source>
</evidence>
<dbReference type="SUPFAM" id="SSF81343">
    <property type="entry name" value="Fumarate reductase respiratory complex transmembrane subunits"/>
    <property type="match status" value="1"/>
</dbReference>
<evidence type="ECO:0000256" key="10">
    <source>
        <dbReference type="PIRSR" id="PIRSR000177-1"/>
    </source>
</evidence>
<comment type="subcellular location">
    <subcellularLocation>
        <location evidence="3">Membrane</location>
    </subcellularLocation>
</comment>
<dbReference type="NCBIfam" id="NF010073">
    <property type="entry name" value="PRK13554.1"/>
    <property type="match status" value="1"/>
</dbReference>
<dbReference type="GO" id="GO:0046872">
    <property type="term" value="F:metal ion binding"/>
    <property type="evidence" value="ECO:0007669"/>
    <property type="project" value="UniProtKB-KW"/>
</dbReference>
<feature type="transmembrane region" description="Helical" evidence="11">
    <location>
        <begin position="173"/>
        <end position="192"/>
    </location>
</feature>
<comment type="cofactor">
    <cofactor evidence="1">
        <name>heme</name>
        <dbReference type="ChEBI" id="CHEBI:30413"/>
    </cofactor>
</comment>
<dbReference type="RefSeq" id="WP_059747478.1">
    <property type="nucleotide sequence ID" value="NZ_LRDC01000062.1"/>
</dbReference>
<gene>
    <name evidence="12" type="ORF">AWJ07_08720</name>
</gene>
<evidence type="ECO:0000256" key="3">
    <source>
        <dbReference type="ARBA" id="ARBA00004370"/>
    </source>
</evidence>
<dbReference type="AlphaFoldDB" id="A0A106BWY8"/>
<dbReference type="Gene3D" id="1.20.1300.10">
    <property type="entry name" value="Fumarate reductase/succinate dehydrogenase, transmembrane subunit"/>
    <property type="match status" value="1"/>
</dbReference>
<feature type="binding site" description="axial binding residue" evidence="10">
    <location>
        <position position="98"/>
    </location>
    <ligand>
        <name>heme b</name>
        <dbReference type="ChEBI" id="CHEBI:60344"/>
        <label>bD</label>
    </ligand>
    <ligandPart>
        <name>Fe</name>
        <dbReference type="ChEBI" id="CHEBI:18248"/>
    </ligandPart>
</feature>
<evidence type="ECO:0000313" key="12">
    <source>
        <dbReference type="EMBL" id="KVX00163.1"/>
    </source>
</evidence>
<keyword evidence="9 11" id="KW-0472">Membrane</keyword>
<dbReference type="NCBIfam" id="NF010072">
    <property type="entry name" value="PRK13553.1"/>
    <property type="match status" value="1"/>
</dbReference>
<evidence type="ECO:0000256" key="1">
    <source>
        <dbReference type="ARBA" id="ARBA00001971"/>
    </source>
</evidence>
<evidence type="ECO:0000256" key="8">
    <source>
        <dbReference type="ARBA" id="ARBA00023004"/>
    </source>
</evidence>
<dbReference type="Pfam" id="PF01127">
    <property type="entry name" value="Sdh_cyt"/>
    <property type="match status" value="1"/>
</dbReference>
<keyword evidence="7 11" id="KW-1133">Transmembrane helix</keyword>
<dbReference type="InterPro" id="IPR004224">
    <property type="entry name" value="Fum_red_B_TM"/>
</dbReference>
<reference evidence="12 13" key="1">
    <citation type="submission" date="2016-01" db="EMBL/GenBank/DDBJ databases">
        <title>Draft genome of the antarctic isolate Shewanella frigidimarina Ag06-30.</title>
        <authorList>
            <person name="Parmeciano Di Noto G."/>
            <person name="Vazquez S."/>
            <person name="Mac Cormack W."/>
            <person name="Iriarte A."/>
            <person name="Quiroga C."/>
        </authorList>
    </citation>
    <scope>NUCLEOTIDE SEQUENCE [LARGE SCALE GENOMIC DNA]</scope>
    <source>
        <strain evidence="12 13">Ag06-30</strain>
    </source>
</reference>
<dbReference type="CDD" id="cd00581">
    <property type="entry name" value="QFR_TypeB_TM"/>
    <property type="match status" value="1"/>
</dbReference>
<organism evidence="12">
    <name type="scientific">Shewanella frigidimarina</name>
    <dbReference type="NCBI Taxonomy" id="56812"/>
    <lineage>
        <taxon>Bacteria</taxon>
        <taxon>Pseudomonadati</taxon>
        <taxon>Pseudomonadota</taxon>
        <taxon>Gammaproteobacteria</taxon>
        <taxon>Alteromonadales</taxon>
        <taxon>Shewanellaceae</taxon>
        <taxon>Shewanella</taxon>
    </lineage>
</organism>
<evidence type="ECO:0000256" key="4">
    <source>
        <dbReference type="ARBA" id="ARBA00022617"/>
    </source>
</evidence>
<dbReference type="Proteomes" id="UP000055702">
    <property type="component" value="Unassembled WGS sequence"/>
</dbReference>
<proteinExistence type="predicted"/>
<evidence type="ECO:0000256" key="2">
    <source>
        <dbReference type="ARBA" id="ARBA00004050"/>
    </source>
</evidence>
<keyword evidence="8 10" id="KW-0408">Iron</keyword>
<feature type="transmembrane region" description="Helical" evidence="11">
    <location>
        <begin position="82"/>
        <end position="103"/>
    </location>
</feature>
<comment type="function">
    <text evidence="2">Membrane-anchoring subunit of succinate dehydrogenase (SDH).</text>
</comment>
<feature type="transmembrane region" description="Helical" evidence="11">
    <location>
        <begin position="130"/>
        <end position="153"/>
    </location>
</feature>
<feature type="binding site" description="axial binding residue" evidence="10">
    <location>
        <position position="186"/>
    </location>
    <ligand>
        <name>heme b</name>
        <dbReference type="ChEBI" id="CHEBI:60344"/>
        <label>bD</label>
    </ligand>
    <ligandPart>
        <name>Fe</name>
        <dbReference type="ChEBI" id="CHEBI:18248"/>
    </ligandPart>
</feature>
<keyword evidence="5 11" id="KW-0812">Transmembrane</keyword>
<evidence type="ECO:0000256" key="11">
    <source>
        <dbReference type="SAM" id="Phobius"/>
    </source>
</evidence>
<feature type="binding site" description="axial binding residue" evidence="10">
    <location>
        <position position="47"/>
    </location>
    <ligand>
        <name>heme b</name>
        <dbReference type="ChEBI" id="CHEBI:60344"/>
        <label>bD</label>
    </ligand>
    <ligandPart>
        <name>Fe</name>
        <dbReference type="ChEBI" id="CHEBI:18248"/>
    </ligandPart>
</feature>
<feature type="transmembrane region" description="Helical" evidence="11">
    <location>
        <begin position="32"/>
        <end position="50"/>
    </location>
</feature>
<dbReference type="GO" id="GO:0006099">
    <property type="term" value="P:tricarboxylic acid cycle"/>
    <property type="evidence" value="ECO:0007669"/>
    <property type="project" value="InterPro"/>
</dbReference>
<dbReference type="InterPro" id="IPR000701">
    <property type="entry name" value="SuccDH_FuR_B_TM-su"/>
</dbReference>
<evidence type="ECO:0000256" key="5">
    <source>
        <dbReference type="ARBA" id="ARBA00022692"/>
    </source>
</evidence>
<dbReference type="InterPro" id="IPR034804">
    <property type="entry name" value="SQR/QFR_C/D"/>
</dbReference>
<keyword evidence="4 10" id="KW-0349">Heme</keyword>
<dbReference type="EMBL" id="LRDC01000062">
    <property type="protein sequence ID" value="KVX00163.1"/>
    <property type="molecule type" value="Genomic_DNA"/>
</dbReference>
<evidence type="ECO:0000256" key="6">
    <source>
        <dbReference type="ARBA" id="ARBA00022723"/>
    </source>
</evidence>
<comment type="caution">
    <text evidence="12">The sequence shown here is derived from an EMBL/GenBank/DDBJ whole genome shotgun (WGS) entry which is preliminary data.</text>
</comment>
<evidence type="ECO:0000256" key="9">
    <source>
        <dbReference type="ARBA" id="ARBA00023136"/>
    </source>
</evidence>
<evidence type="ECO:0000256" key="7">
    <source>
        <dbReference type="ARBA" id="ARBA00022989"/>
    </source>
</evidence>